<feature type="domain" description="DUF4132" evidence="1">
    <location>
        <begin position="428"/>
        <end position="591"/>
    </location>
</feature>
<dbReference type="OrthoDB" id="9763697at2"/>
<protein>
    <recommendedName>
        <fullName evidence="5">DUF4132 domain-containing protein</fullName>
    </recommendedName>
</protein>
<evidence type="ECO:0000313" key="4">
    <source>
        <dbReference type="Proteomes" id="UP000487268"/>
    </source>
</evidence>
<dbReference type="Pfam" id="PF24879">
    <property type="entry name" value="DUF7737"/>
    <property type="match status" value="1"/>
</dbReference>
<reference evidence="3 4" key="1">
    <citation type="submission" date="2019-10" db="EMBL/GenBank/DDBJ databases">
        <title>Actinomadura rubteroloni sp. nov. and Actinomadura macrotermitis sp. nov., isolated from the gut of fungus growing-termite Macrotermes natalensis.</title>
        <authorList>
            <person name="Benndorf R."/>
            <person name="Martin K."/>
            <person name="Kuefner M."/>
            <person name="De Beer W."/>
            <person name="Kaster A.-K."/>
            <person name="Vollmers J."/>
            <person name="Poulsen M."/>
            <person name="Beemelmanns C."/>
        </authorList>
    </citation>
    <scope>NUCLEOTIDE SEQUENCE [LARGE SCALE GENOMIC DNA]</scope>
    <source>
        <strain evidence="3 4">RB68</strain>
    </source>
</reference>
<dbReference type="EMBL" id="WEGH01000004">
    <property type="protein sequence ID" value="MQY07633.1"/>
    <property type="molecule type" value="Genomic_DNA"/>
</dbReference>
<evidence type="ECO:0008006" key="5">
    <source>
        <dbReference type="Google" id="ProtNLM"/>
    </source>
</evidence>
<organism evidence="3 4">
    <name type="scientific">Actinomadura macrotermitis</name>
    <dbReference type="NCBI Taxonomy" id="2585200"/>
    <lineage>
        <taxon>Bacteria</taxon>
        <taxon>Bacillati</taxon>
        <taxon>Actinomycetota</taxon>
        <taxon>Actinomycetes</taxon>
        <taxon>Streptosporangiales</taxon>
        <taxon>Thermomonosporaceae</taxon>
        <taxon>Actinomadura</taxon>
    </lineage>
</organism>
<gene>
    <name evidence="3" type="ORF">ACRB68_57350</name>
</gene>
<dbReference type="AlphaFoldDB" id="A0A7K0C2I3"/>
<proteinExistence type="predicted"/>
<name>A0A7K0C2I3_9ACTN</name>
<evidence type="ECO:0000259" key="1">
    <source>
        <dbReference type="Pfam" id="PF13569"/>
    </source>
</evidence>
<evidence type="ECO:0000313" key="3">
    <source>
        <dbReference type="EMBL" id="MQY07633.1"/>
    </source>
</evidence>
<evidence type="ECO:0000259" key="2">
    <source>
        <dbReference type="Pfam" id="PF24879"/>
    </source>
</evidence>
<comment type="caution">
    <text evidence="3">The sequence shown here is derived from an EMBL/GenBank/DDBJ whole genome shotgun (WGS) entry which is preliminary data.</text>
</comment>
<dbReference type="RefSeq" id="WP_153538020.1">
    <property type="nucleotide sequence ID" value="NZ_WEGH01000004.1"/>
</dbReference>
<dbReference type="InterPro" id="IPR025406">
    <property type="entry name" value="DUF4132"/>
</dbReference>
<keyword evidence="4" id="KW-1185">Reference proteome</keyword>
<accession>A0A7K0C2I3</accession>
<dbReference type="Pfam" id="PF13569">
    <property type="entry name" value="DUF4132"/>
    <property type="match status" value="1"/>
</dbReference>
<dbReference type="InterPro" id="IPR056639">
    <property type="entry name" value="DUF7737"/>
</dbReference>
<dbReference type="Proteomes" id="UP000487268">
    <property type="component" value="Unassembled WGS sequence"/>
</dbReference>
<sequence>MLHELLARETLRGDGLDDLRLAALDRTRWLSSLLDLQRETSARRDACYPLTGRRRARWEELTEVMRVRAAEIDERLIEGGDADRKAALLFLVLADHIFDLQGDWPHPAAGPLIDRVGGWTPREIALLLRRIAERDDGSWSYRLPLNVARSALRTADTATLRELAAPLRAAHDAIRDDAAAKELLKLRVIAEGTDLPDGFVAPRSPWAEPLLALTGAADLLWHLKSLTSPRPSQRWRARCADLIEETGAAEALTEVVRRLAEDEPRSSVTDGVDKPWYGDHEYTYLVHDADSDVARGAIWAAALGTAPVELLHALVVRAGTPPYVYTDPKLASAAANALGAIDDPAALAALTRLAGTLRHRGVRKQVDTAIRAASERQGITPRQLAERSVPTHGLAADGTLTRQVDGHQATLAIADAHTVRLTYTSAEGRTTRTPPAAIKDSAGVRELKALAKQVRGTLSAARARIEAVLSTAHTWTYDEWRRHYLEHPVVGAVARALIWEIDGEAVLPALKEVPPGAEVRLWHPIRATTDEVRAWRTIVTVHEVRQPFKQAFREIYLLTPAEEATRVYSNRFAAHIVRYPQLYALIKGRDWQTNHLGSYDGGHDGTARGVFGDGQWRACLHHEAAEQDERDWRPAYAVTDQVRFERAHGNRWAEAPLADVPAEVFSEAMRDIDLFIAVTSIATDPDWIDRGERRHHDYWRTASFGPLTPSAESRRDVLARLLPRTRIADRCTLDGRFLVVRGDLRTYRIHLGSANILMEPDDTYLCIVEAPGRKPGKVFLPFEDERLSLILSKAFLLAADTTITDETILTQLKRGA</sequence>
<feature type="domain" description="DUF7737" evidence="2">
    <location>
        <begin position="711"/>
        <end position="812"/>
    </location>
</feature>